<dbReference type="Proteomes" id="UP000193380">
    <property type="component" value="Unassembled WGS sequence"/>
</dbReference>
<keyword evidence="5" id="KW-0812">Transmembrane</keyword>
<keyword evidence="5" id="KW-0472">Membrane</keyword>
<dbReference type="GO" id="GO:0003863">
    <property type="term" value="F:branched-chain 2-oxo acid dehydrogenase activity"/>
    <property type="evidence" value="ECO:0007669"/>
    <property type="project" value="UniProtKB-EC"/>
</dbReference>
<dbReference type="InterPro" id="IPR029061">
    <property type="entry name" value="THDP-binding"/>
</dbReference>
<dbReference type="GO" id="GO:0009083">
    <property type="term" value="P:branched-chain amino acid catabolic process"/>
    <property type="evidence" value="ECO:0007669"/>
    <property type="project" value="TreeGrafter"/>
</dbReference>
<dbReference type="PANTHER" id="PTHR42980">
    <property type="entry name" value="2-OXOISOVALERATE DEHYDROGENASE SUBUNIT BETA-RELATED"/>
    <property type="match status" value="1"/>
</dbReference>
<organism evidence="7 8">
    <name type="scientific">Oncorhynchus mykiss</name>
    <name type="common">Rainbow trout</name>
    <name type="synonym">Salmo gairdneri</name>
    <dbReference type="NCBI Taxonomy" id="8022"/>
    <lineage>
        <taxon>Eukaryota</taxon>
        <taxon>Metazoa</taxon>
        <taxon>Chordata</taxon>
        <taxon>Craniata</taxon>
        <taxon>Vertebrata</taxon>
        <taxon>Euteleostomi</taxon>
        <taxon>Actinopterygii</taxon>
        <taxon>Neopterygii</taxon>
        <taxon>Teleostei</taxon>
        <taxon>Protacanthopterygii</taxon>
        <taxon>Salmoniformes</taxon>
        <taxon>Salmonidae</taxon>
        <taxon>Salmoninae</taxon>
        <taxon>Oncorhynchus</taxon>
    </lineage>
</organism>
<reference evidence="7" key="2">
    <citation type="submission" date="2014-03" db="EMBL/GenBank/DDBJ databases">
        <authorList>
            <person name="Genoscope - CEA"/>
        </authorList>
    </citation>
    <scope>NUCLEOTIDE SEQUENCE</scope>
</reference>
<gene>
    <name evidence="7" type="ORF">GSONMT00000172001</name>
</gene>
<feature type="region of interest" description="Disordered" evidence="4">
    <location>
        <begin position="299"/>
        <end position="323"/>
    </location>
</feature>
<keyword evidence="5" id="KW-1133">Transmembrane helix</keyword>
<feature type="transmembrane region" description="Helical" evidence="5">
    <location>
        <begin position="55"/>
        <end position="78"/>
    </location>
</feature>
<dbReference type="PANTHER" id="PTHR42980:SF1">
    <property type="entry name" value="2-OXOISOVALERATE DEHYDROGENASE SUBUNIT BETA, MITOCHONDRIAL"/>
    <property type="match status" value="1"/>
</dbReference>
<dbReference type="PaxDb" id="8022-A0A060WWX4"/>
<proteinExistence type="predicted"/>
<evidence type="ECO:0000256" key="3">
    <source>
        <dbReference type="ARBA" id="ARBA00051764"/>
    </source>
</evidence>
<sequence length="368" mass="39808">MTEHVSFLSGMTAAWSHGGKIGPSSIQGRLDKRLNPLTPPTVSTNYSPFRVKRDAVIIIFFLFSPLTTAMAAAARFLLRGAVSKASIANVNVGAQSSFGITLLRLSPNCSSKTKTQRRNAAHFTYHPDPVPTEYGPTTKMNLFQSVTSALDNTLASDPTAVIFGEDVAFGGVFRCTVGLRDKYGKDRVFNTPLCEQGIVGFGIGAAVAGATAIAEIQFADYIYPAFDQAASPCWFGSLQVLSAPIKHTVPISPAPNSAHIPHHMVSLNDPWKLCVCVCSLLPPLQKYVRLCQRKARTPTVTEQKVKKREDLTETTDFPQHGGNSSPSPFCYLRALLPQMEIAAGVSYLTSRKGCVNMKQPVICSPCLL</sequence>
<keyword evidence="2" id="KW-0560">Oxidoreductase</keyword>
<evidence type="ECO:0000256" key="5">
    <source>
        <dbReference type="SAM" id="Phobius"/>
    </source>
</evidence>
<accession>A0A060WWX4</accession>
<reference evidence="7" key="1">
    <citation type="journal article" date="2014" name="Nat. Commun.">
        <title>The rainbow trout genome provides novel insights into evolution after whole-genome duplication in vertebrates.</title>
        <authorList>
            <person name="Berthelot C."/>
            <person name="Brunet F."/>
            <person name="Chalopin D."/>
            <person name="Juanchich A."/>
            <person name="Bernard M."/>
            <person name="Noel B."/>
            <person name="Bento P."/>
            <person name="Da Silva C."/>
            <person name="Labadie K."/>
            <person name="Alberti A."/>
            <person name="Aury J.M."/>
            <person name="Louis A."/>
            <person name="Dehais P."/>
            <person name="Bardou P."/>
            <person name="Montfort J."/>
            <person name="Klopp C."/>
            <person name="Cabau C."/>
            <person name="Gaspin C."/>
            <person name="Thorgaard G.H."/>
            <person name="Boussaha M."/>
            <person name="Quillet E."/>
            <person name="Guyomard R."/>
            <person name="Galiana D."/>
            <person name="Bobe J."/>
            <person name="Volff J.N."/>
            <person name="Genet C."/>
            <person name="Wincker P."/>
            <person name="Jaillon O."/>
            <person name="Roest Crollius H."/>
            <person name="Guiguen Y."/>
        </authorList>
    </citation>
    <scope>NUCLEOTIDE SEQUENCE [LARGE SCALE GENOMIC DNA]</scope>
</reference>
<dbReference type="GO" id="GO:0007584">
    <property type="term" value="P:response to nutrient"/>
    <property type="evidence" value="ECO:0007669"/>
    <property type="project" value="TreeGrafter"/>
</dbReference>
<dbReference type="SMART" id="SM00861">
    <property type="entry name" value="Transket_pyr"/>
    <property type="match status" value="1"/>
</dbReference>
<dbReference type="AlphaFoldDB" id="A0A060WWX4"/>
<feature type="domain" description="Transketolase-like pyrimidine-binding" evidence="6">
    <location>
        <begin position="140"/>
        <end position="297"/>
    </location>
</feature>
<dbReference type="Pfam" id="PF02779">
    <property type="entry name" value="Transket_pyr"/>
    <property type="match status" value="1"/>
</dbReference>
<dbReference type="EMBL" id="FR904795">
    <property type="protein sequence ID" value="CDQ71853.1"/>
    <property type="molecule type" value="Genomic_DNA"/>
</dbReference>
<protein>
    <recommendedName>
        <fullName evidence="6">Transketolase-like pyrimidine-binding domain-containing protein</fullName>
    </recommendedName>
</protein>
<evidence type="ECO:0000313" key="8">
    <source>
        <dbReference type="Proteomes" id="UP000193380"/>
    </source>
</evidence>
<name>A0A060WWX4_ONCMY</name>
<dbReference type="InterPro" id="IPR005475">
    <property type="entry name" value="Transketolase-like_Pyr-bd"/>
</dbReference>
<evidence type="ECO:0000259" key="6">
    <source>
        <dbReference type="SMART" id="SM00861"/>
    </source>
</evidence>
<evidence type="ECO:0000256" key="1">
    <source>
        <dbReference type="ARBA" id="ARBA00001964"/>
    </source>
</evidence>
<feature type="compositionally biased region" description="Polar residues" evidence="4">
    <location>
        <begin position="314"/>
        <end position="323"/>
    </location>
</feature>
<evidence type="ECO:0000256" key="4">
    <source>
        <dbReference type="SAM" id="MobiDB-lite"/>
    </source>
</evidence>
<evidence type="ECO:0000313" key="7">
    <source>
        <dbReference type="EMBL" id="CDQ71853.1"/>
    </source>
</evidence>
<dbReference type="STRING" id="8022.A0A060WWX4"/>
<comment type="cofactor">
    <cofactor evidence="1">
        <name>thiamine diphosphate</name>
        <dbReference type="ChEBI" id="CHEBI:58937"/>
    </cofactor>
</comment>
<dbReference type="SUPFAM" id="SSF52518">
    <property type="entry name" value="Thiamin diphosphate-binding fold (THDP-binding)"/>
    <property type="match status" value="1"/>
</dbReference>
<comment type="catalytic activity">
    <reaction evidence="3">
        <text>N(6)-[(R)-lipoyl]-L-lysyl-[protein] + 3-methyl-2-oxobutanoate + H(+) = N(6)-[(R)-S(8)-2-methylpropanoyldihydrolipoyl]-L-lysyl-[protein] + CO2</text>
        <dbReference type="Rhea" id="RHEA:13457"/>
        <dbReference type="Rhea" id="RHEA-COMP:10474"/>
        <dbReference type="Rhea" id="RHEA-COMP:10497"/>
        <dbReference type="ChEBI" id="CHEBI:11851"/>
        <dbReference type="ChEBI" id="CHEBI:15378"/>
        <dbReference type="ChEBI" id="CHEBI:16526"/>
        <dbReference type="ChEBI" id="CHEBI:83099"/>
        <dbReference type="ChEBI" id="CHEBI:83142"/>
        <dbReference type="EC" id="1.2.4.4"/>
    </reaction>
    <physiologicalReaction direction="left-to-right" evidence="3">
        <dbReference type="Rhea" id="RHEA:13458"/>
    </physiologicalReaction>
</comment>
<evidence type="ECO:0000256" key="2">
    <source>
        <dbReference type="ARBA" id="ARBA00023002"/>
    </source>
</evidence>
<dbReference type="Gene3D" id="3.40.50.970">
    <property type="match status" value="1"/>
</dbReference>